<gene>
    <name evidence="3" type="ORF">PC113_g19474</name>
</gene>
<dbReference type="InterPro" id="IPR048324">
    <property type="entry name" value="ZSWIM1-3_RNaseH-like"/>
</dbReference>
<dbReference type="Proteomes" id="UP000735874">
    <property type="component" value="Unassembled WGS sequence"/>
</dbReference>
<dbReference type="AlphaFoldDB" id="A0A8T1JWZ8"/>
<feature type="compositionally biased region" description="Basic and acidic residues" evidence="1">
    <location>
        <begin position="1"/>
        <end position="19"/>
    </location>
</feature>
<evidence type="ECO:0000256" key="1">
    <source>
        <dbReference type="SAM" id="MobiDB-lite"/>
    </source>
</evidence>
<organism evidence="3 4">
    <name type="scientific">Phytophthora cactorum</name>
    <dbReference type="NCBI Taxonomy" id="29920"/>
    <lineage>
        <taxon>Eukaryota</taxon>
        <taxon>Sar</taxon>
        <taxon>Stramenopiles</taxon>
        <taxon>Oomycota</taxon>
        <taxon>Peronosporomycetes</taxon>
        <taxon>Peronosporales</taxon>
        <taxon>Peronosporaceae</taxon>
        <taxon>Phytophthora</taxon>
    </lineage>
</organism>
<dbReference type="PANTHER" id="PTHR31569:SF4">
    <property type="entry name" value="SWIM-TYPE DOMAIN-CONTAINING PROTEIN"/>
    <property type="match status" value="1"/>
</dbReference>
<feature type="compositionally biased region" description="Polar residues" evidence="1">
    <location>
        <begin position="355"/>
        <end position="364"/>
    </location>
</feature>
<evidence type="ECO:0000313" key="3">
    <source>
        <dbReference type="EMBL" id="KAG2839436.1"/>
    </source>
</evidence>
<dbReference type="VEuPathDB" id="FungiDB:PC110_g19117"/>
<proteinExistence type="predicted"/>
<dbReference type="EMBL" id="RCMG01001001">
    <property type="protein sequence ID" value="KAG2839436.1"/>
    <property type="molecule type" value="Genomic_DNA"/>
</dbReference>
<evidence type="ECO:0000259" key="2">
    <source>
        <dbReference type="Pfam" id="PF21056"/>
    </source>
</evidence>
<name>A0A8T1JWZ8_9STRA</name>
<dbReference type="PANTHER" id="PTHR31569">
    <property type="entry name" value="SWIM-TYPE DOMAIN-CONTAINING PROTEIN"/>
    <property type="match status" value="1"/>
</dbReference>
<reference evidence="3" key="1">
    <citation type="submission" date="2018-10" db="EMBL/GenBank/DDBJ databases">
        <title>Effector identification in a new, highly contiguous assembly of the strawberry crown rot pathogen Phytophthora cactorum.</title>
        <authorList>
            <person name="Armitage A.D."/>
            <person name="Nellist C.F."/>
            <person name="Bates H."/>
            <person name="Vickerstaff R.J."/>
            <person name="Harrison R.J."/>
        </authorList>
    </citation>
    <scope>NUCLEOTIDE SEQUENCE</scope>
    <source>
        <strain evidence="3">15-7</strain>
    </source>
</reference>
<feature type="region of interest" description="Disordered" evidence="1">
    <location>
        <begin position="355"/>
        <end position="399"/>
    </location>
</feature>
<comment type="caution">
    <text evidence="3">The sequence shown here is derived from an EMBL/GenBank/DDBJ whole genome shotgun (WGS) entry which is preliminary data.</text>
</comment>
<evidence type="ECO:0000313" key="4">
    <source>
        <dbReference type="Proteomes" id="UP000735874"/>
    </source>
</evidence>
<feature type="domain" description="ZSWIM1/3 RNaseH-like" evidence="2">
    <location>
        <begin position="76"/>
        <end position="159"/>
    </location>
</feature>
<accession>A0A8T1JWZ8</accession>
<sequence length="470" mass="52249">MESLPREQDSEKSAVDPRRRCTSQGGANAKVILQYLRERTGKTTILRDVHNLVQSIKTRQKGGLTDAERARTVLEECCDQNGGNSADLVIFGERDVATVVTFQTAKMKRVYEAFPEVIMVDSTQNTNTNRYKLFSYVVHVFGKGQYVHHALVESEERQGCSDVDLSNPVKAVVTSPINGNAYEVKTFQYKCTFNFMQTWLLSCRHVIPVNNIADGDVEAGGLRLLSGPALPKEPAVSSAAEYQETKVLAEKIMTVMTLQSTPTYSVAHQWLEGFYEALHKGNVVEFTTQQDMSFAGISQISSVGSTRLSQTSCAGGILSSGASAFEHEATKNSLEVDDVTESVDETKAEALISQMPNGNVQNENGNDEDATLGHQAQPEREEVTPNVTEPTPHVTKKDEKELKDRWIFAERPQINGMTKEQRNRAKPQDDRKAARIIAGKYRESKISSFAKFDNVSALLLERTTIFIRNR</sequence>
<feature type="region of interest" description="Disordered" evidence="1">
    <location>
        <begin position="1"/>
        <end position="22"/>
    </location>
</feature>
<dbReference type="VEuPathDB" id="FungiDB:PC110_g10758"/>
<protein>
    <recommendedName>
        <fullName evidence="2">ZSWIM1/3 RNaseH-like domain-containing protein</fullName>
    </recommendedName>
</protein>
<dbReference type="Pfam" id="PF21056">
    <property type="entry name" value="ZSWIM1-3_RNaseH-like"/>
    <property type="match status" value="1"/>
</dbReference>
<dbReference type="InterPro" id="IPR052579">
    <property type="entry name" value="Zinc_finger_SWIM"/>
</dbReference>